<dbReference type="AlphaFoldDB" id="A0A1V3W8U6"/>
<organism evidence="2 3">
    <name type="scientific">Mycobacterium kansasii</name>
    <dbReference type="NCBI Taxonomy" id="1768"/>
    <lineage>
        <taxon>Bacteria</taxon>
        <taxon>Bacillati</taxon>
        <taxon>Actinomycetota</taxon>
        <taxon>Actinomycetes</taxon>
        <taxon>Mycobacteriales</taxon>
        <taxon>Mycobacteriaceae</taxon>
        <taxon>Mycobacterium</taxon>
    </lineage>
</organism>
<keyword evidence="2" id="KW-0456">Lyase</keyword>
<gene>
    <name evidence="2" type="ORF">BZL30_9491</name>
</gene>
<evidence type="ECO:0000313" key="2">
    <source>
        <dbReference type="EMBL" id="OOK63407.1"/>
    </source>
</evidence>
<name>A0A1V3W8U6_MYCKA</name>
<reference evidence="2 3" key="1">
    <citation type="submission" date="2017-02" db="EMBL/GenBank/DDBJ databases">
        <title>Complete genome sequences of Mycobacterium kansasii strains isolated from rhesus macaques.</title>
        <authorList>
            <person name="Panda A."/>
            <person name="Nagaraj S."/>
            <person name="Zhao X."/>
            <person name="Tettelin H."/>
            <person name="Detolla L.J."/>
        </authorList>
    </citation>
    <scope>NUCLEOTIDE SEQUENCE [LARGE SCALE GENOMIC DNA]</scope>
    <source>
        <strain evidence="2 3">11-3813</strain>
    </source>
</reference>
<evidence type="ECO:0000256" key="1">
    <source>
        <dbReference type="SAM" id="MobiDB-lite"/>
    </source>
</evidence>
<proteinExistence type="predicted"/>
<dbReference type="EMBL" id="MVBM01000019">
    <property type="protein sequence ID" value="OOK63407.1"/>
    <property type="molecule type" value="Genomic_DNA"/>
</dbReference>
<accession>A0A1V3W8U6</accession>
<feature type="region of interest" description="Disordered" evidence="1">
    <location>
        <begin position="106"/>
        <end position="134"/>
    </location>
</feature>
<protein>
    <submittedName>
        <fullName evidence="2">Short-chain dehydrogenase/reductase family oxidoreductase</fullName>
        <ecNumber evidence="2">4.2.1.-</ecNumber>
    </submittedName>
</protein>
<comment type="caution">
    <text evidence="2">The sequence shown here is derived from an EMBL/GenBank/DDBJ whole genome shotgun (WGS) entry which is preliminary data.</text>
</comment>
<evidence type="ECO:0000313" key="3">
    <source>
        <dbReference type="Proteomes" id="UP000189229"/>
    </source>
</evidence>
<sequence>MVAEIRLPEGTPSHASNRWPPLRAARRSSRRRWNTTGDRRPHPQRRHGAPRLVEEMSYQDFDSVIDVHLRGASTWCGRRPAHVCCALRPYRIDVVDRRPLRQSWRGQLRRRQSRPGGLSNAVALEGARKECSAT</sequence>
<dbReference type="Proteomes" id="UP000189229">
    <property type="component" value="Unassembled WGS sequence"/>
</dbReference>
<feature type="region of interest" description="Disordered" evidence="1">
    <location>
        <begin position="1"/>
        <end position="52"/>
    </location>
</feature>
<dbReference type="EC" id="4.2.1.-" evidence="2"/>
<dbReference type="GO" id="GO:0016829">
    <property type="term" value="F:lyase activity"/>
    <property type="evidence" value="ECO:0007669"/>
    <property type="project" value="UniProtKB-KW"/>
</dbReference>
<feature type="compositionally biased region" description="Basic residues" evidence="1">
    <location>
        <begin position="24"/>
        <end position="33"/>
    </location>
</feature>